<feature type="domain" description="Regulatory protein YycH-like" evidence="2">
    <location>
        <begin position="37"/>
        <end position="258"/>
    </location>
</feature>
<reference evidence="3 4" key="1">
    <citation type="journal article" date="2015" name="Genome Announc.">
        <title>Expanding the biotechnology potential of lactobacilli through comparative genomics of 213 strains and associated genera.</title>
        <authorList>
            <person name="Sun Z."/>
            <person name="Harris H.M."/>
            <person name="McCann A."/>
            <person name="Guo C."/>
            <person name="Argimon S."/>
            <person name="Zhang W."/>
            <person name="Yang X."/>
            <person name="Jeffery I.B."/>
            <person name="Cooney J.C."/>
            <person name="Kagawa T.F."/>
            <person name="Liu W."/>
            <person name="Song Y."/>
            <person name="Salvetti E."/>
            <person name="Wrobel A."/>
            <person name="Rasinkangas P."/>
            <person name="Parkhill J."/>
            <person name="Rea M.C."/>
            <person name="O'Sullivan O."/>
            <person name="Ritari J."/>
            <person name="Douillard F.P."/>
            <person name="Paul Ross R."/>
            <person name="Yang R."/>
            <person name="Briner A.E."/>
            <person name="Felis G.E."/>
            <person name="de Vos W.M."/>
            <person name="Barrangou R."/>
            <person name="Klaenhammer T.R."/>
            <person name="Caufield P.W."/>
            <person name="Cui Y."/>
            <person name="Zhang H."/>
            <person name="O'Toole P.W."/>
        </authorList>
    </citation>
    <scope>NUCLEOTIDE SEQUENCE [LARGE SCALE GENOMIC DNA]</scope>
    <source>
        <strain evidence="3 4">DSM 21376</strain>
    </source>
</reference>
<organism evidence="3 4">
    <name type="scientific">Liquorilactobacillus sucicola DSM 21376 = JCM 15457</name>
    <dbReference type="NCBI Taxonomy" id="1423806"/>
    <lineage>
        <taxon>Bacteria</taxon>
        <taxon>Bacillati</taxon>
        <taxon>Bacillota</taxon>
        <taxon>Bacilli</taxon>
        <taxon>Lactobacillales</taxon>
        <taxon>Lactobacillaceae</taxon>
        <taxon>Liquorilactobacillus</taxon>
    </lineage>
</organism>
<dbReference type="GO" id="GO:0016020">
    <property type="term" value="C:membrane"/>
    <property type="evidence" value="ECO:0007669"/>
    <property type="project" value="InterPro"/>
</dbReference>
<dbReference type="OrthoDB" id="2135943at2"/>
<proteinExistence type="predicted"/>
<accession>A0A023CZF2</accession>
<dbReference type="PATRIC" id="fig|1423806.3.peg.266"/>
<name>A0A023CZF2_9LACO</name>
<keyword evidence="1" id="KW-0472">Membrane</keyword>
<sequence length="267" mass="30742">MNFKRIELIFFIAFIALDIFLFTSYTQRDNAVESTANTSSRNTPTSIMKSIRNDQISYGTLSNKRREGFYIASPTKSNLKDRSNQLQGVLWSYNNHKLTVDFGTSIKIRDAANPQKTLDEVVEDSTKVIDGKDYQYDSYLSTKRTVVYTQKASGWPVYTTNGQIRFAIRNGYVTEYTQGHLAKIETLREKKPMISQQRALIWLYQYNKLINNSTVEWVRLGYTQLLTVNDSTVYIPTWVIKVKSDSSGSVQYRRINAFTGAFMEEAN</sequence>
<gene>
    <name evidence="3" type="ORF">FD15_GL000261</name>
</gene>
<keyword evidence="1" id="KW-0812">Transmembrane</keyword>
<evidence type="ECO:0000313" key="4">
    <source>
        <dbReference type="Proteomes" id="UP000050961"/>
    </source>
</evidence>
<dbReference type="EMBL" id="AYZF01000008">
    <property type="protein sequence ID" value="KRN06708.1"/>
    <property type="molecule type" value="Genomic_DNA"/>
</dbReference>
<protein>
    <submittedName>
        <fullName evidence="3">YycH family protein</fullName>
    </submittedName>
</protein>
<evidence type="ECO:0000256" key="1">
    <source>
        <dbReference type="SAM" id="Phobius"/>
    </source>
</evidence>
<dbReference type="RefSeq" id="WP_034989372.1">
    <property type="nucleotide sequence ID" value="NZ_AYZF01000008.1"/>
</dbReference>
<dbReference type="eggNOG" id="COG4853">
    <property type="taxonomic scope" value="Bacteria"/>
</dbReference>
<dbReference type="STRING" id="1423806.FD15_GL000261"/>
<dbReference type="Gene3D" id="2.40.128.690">
    <property type="entry name" value="YycH protein, domain 3-like"/>
    <property type="match status" value="1"/>
</dbReference>
<dbReference type="Proteomes" id="UP000050961">
    <property type="component" value="Unassembled WGS sequence"/>
</dbReference>
<feature type="transmembrane region" description="Helical" evidence="1">
    <location>
        <begin position="7"/>
        <end position="25"/>
    </location>
</feature>
<comment type="caution">
    <text evidence="3">The sequence shown here is derived from an EMBL/GenBank/DDBJ whole genome shotgun (WGS) entry which is preliminary data.</text>
</comment>
<dbReference type="AlphaFoldDB" id="A0A023CZF2"/>
<dbReference type="InterPro" id="IPR018604">
    <property type="entry name" value="YycI-like"/>
</dbReference>
<keyword evidence="1" id="KW-1133">Transmembrane helix</keyword>
<evidence type="ECO:0000313" key="3">
    <source>
        <dbReference type="EMBL" id="KRN06708.1"/>
    </source>
</evidence>
<dbReference type="Pfam" id="PF09648">
    <property type="entry name" value="YycI"/>
    <property type="match status" value="1"/>
</dbReference>
<keyword evidence="4" id="KW-1185">Reference proteome</keyword>
<evidence type="ECO:0000259" key="2">
    <source>
        <dbReference type="Pfam" id="PF09648"/>
    </source>
</evidence>